<reference evidence="1 2" key="1">
    <citation type="submission" date="2019-03" db="EMBL/GenBank/DDBJ databases">
        <title>Single cell metagenomics reveals metabolic interactions within the superorganism composed of flagellate Streblomastix strix and complex community of Bacteroidetes bacteria on its surface.</title>
        <authorList>
            <person name="Treitli S.C."/>
            <person name="Kolisko M."/>
            <person name="Husnik F."/>
            <person name="Keeling P."/>
            <person name="Hampl V."/>
        </authorList>
    </citation>
    <scope>NUCLEOTIDE SEQUENCE [LARGE SCALE GENOMIC DNA]</scope>
    <source>
        <strain evidence="1">ST1C</strain>
    </source>
</reference>
<dbReference type="EMBL" id="SNRW01010301">
    <property type="protein sequence ID" value="KAA6376763.1"/>
    <property type="molecule type" value="Genomic_DNA"/>
</dbReference>
<dbReference type="Proteomes" id="UP000324800">
    <property type="component" value="Unassembled WGS sequence"/>
</dbReference>
<accession>A0A5J4V2T7</accession>
<organism evidence="1 2">
    <name type="scientific">Streblomastix strix</name>
    <dbReference type="NCBI Taxonomy" id="222440"/>
    <lineage>
        <taxon>Eukaryota</taxon>
        <taxon>Metamonada</taxon>
        <taxon>Preaxostyla</taxon>
        <taxon>Oxymonadida</taxon>
        <taxon>Streblomastigidae</taxon>
        <taxon>Streblomastix</taxon>
    </lineage>
</organism>
<comment type="caution">
    <text evidence="1">The sequence shown here is derived from an EMBL/GenBank/DDBJ whole genome shotgun (WGS) entry which is preliminary data.</text>
</comment>
<dbReference type="AlphaFoldDB" id="A0A5J4V2T7"/>
<proteinExistence type="predicted"/>
<evidence type="ECO:0000313" key="1">
    <source>
        <dbReference type="EMBL" id="KAA6376763.1"/>
    </source>
</evidence>
<name>A0A5J4V2T7_9EUKA</name>
<evidence type="ECO:0000313" key="2">
    <source>
        <dbReference type="Proteomes" id="UP000324800"/>
    </source>
</evidence>
<protein>
    <submittedName>
        <fullName evidence="1">Uncharacterized protein</fullName>
    </submittedName>
</protein>
<sequence>MSASTPGDNNNVETQESVVEGCFLENGVFRGSKEDKHRRCGAERRRIKFCGKSGREAEIWSGPNFGGHHITGAPDTRRPIIITNIGDGGKAERNWCGTTTAAPSGKFNNISSVSIRRGRRKLQLAHQLVDQRVSQTRKCAYR</sequence>
<gene>
    <name evidence="1" type="ORF">EZS28_027709</name>
</gene>